<proteinExistence type="predicted"/>
<name>B8GUX8_THISH</name>
<gene>
    <name evidence="1" type="ordered locus">Tgr7_0391</name>
</gene>
<dbReference type="eggNOG" id="ENOG5032EGR">
    <property type="taxonomic scope" value="Bacteria"/>
</dbReference>
<dbReference type="AlphaFoldDB" id="B8GUX8"/>
<dbReference type="Gene3D" id="3.30.2000.10">
    <property type="entry name" value="Phage tail protein-like"/>
    <property type="match status" value="1"/>
</dbReference>
<dbReference type="EMBL" id="CP001339">
    <property type="protein sequence ID" value="ACL71489.1"/>
    <property type="molecule type" value="Genomic_DNA"/>
</dbReference>
<dbReference type="HOGENOM" id="CLU_1640996_0_0_6"/>
<dbReference type="KEGG" id="tgr:Tgr7_0391"/>
<keyword evidence="2" id="KW-1185">Reference proteome</keyword>
<dbReference type="InterPro" id="IPR056912">
    <property type="entry name" value="Phage_JBD30_tail_term-like"/>
</dbReference>
<dbReference type="RefSeq" id="WP_012636978.1">
    <property type="nucleotide sequence ID" value="NC_011901.1"/>
</dbReference>
<protein>
    <recommendedName>
        <fullName evidence="3">Phage protein</fullName>
    </recommendedName>
</protein>
<organism evidence="1 2">
    <name type="scientific">Thioalkalivibrio sulfidiphilus (strain HL-EbGR7)</name>
    <dbReference type="NCBI Taxonomy" id="396588"/>
    <lineage>
        <taxon>Bacteria</taxon>
        <taxon>Pseudomonadati</taxon>
        <taxon>Pseudomonadota</taxon>
        <taxon>Gammaproteobacteria</taxon>
        <taxon>Chromatiales</taxon>
        <taxon>Ectothiorhodospiraceae</taxon>
        <taxon>Thioalkalivibrio</taxon>
    </lineage>
</organism>
<sequence length="147" mass="16042">MTGHFLALEPLIEARLKAHLPAGVHVLTAADLAGVEERAQVTPAVHLIYRGYRPTQDQGQGKIQEIEQIWWTVVAVRSARDIKGGSGTREQAGPIIDAVLEALMGWRPIEGYLPLKLAPSAAPAYRAGFAYHPLGWTTRTTKRGAQQ</sequence>
<reference evidence="1 2" key="1">
    <citation type="journal article" date="2011" name="Stand. Genomic Sci.">
        <title>Complete genome sequence of 'Thioalkalivibrio sulfidophilus' HL-EbGr7.</title>
        <authorList>
            <person name="Muyzer G."/>
            <person name="Sorokin D.Y."/>
            <person name="Mavromatis K."/>
            <person name="Lapidus A."/>
            <person name="Clum A."/>
            <person name="Ivanova N."/>
            <person name="Pati A."/>
            <person name="d'Haeseleer P."/>
            <person name="Woyke T."/>
            <person name="Kyrpides N.C."/>
        </authorList>
    </citation>
    <scope>NUCLEOTIDE SEQUENCE [LARGE SCALE GENOMIC DNA]</scope>
    <source>
        <strain evidence="1 2">HL-EbGR7</strain>
    </source>
</reference>
<evidence type="ECO:0000313" key="2">
    <source>
        <dbReference type="Proteomes" id="UP000002383"/>
    </source>
</evidence>
<dbReference type="Proteomes" id="UP000002383">
    <property type="component" value="Chromosome"/>
</dbReference>
<evidence type="ECO:0008006" key="3">
    <source>
        <dbReference type="Google" id="ProtNLM"/>
    </source>
</evidence>
<dbReference type="STRING" id="396588.Tgr7_0391"/>
<accession>B8GUX8</accession>
<dbReference type="InterPro" id="IPR038042">
    <property type="entry name" value="Gp37-like"/>
</dbReference>
<dbReference type="Pfam" id="PF23840">
    <property type="entry name" value="Phage_tail_terminator"/>
    <property type="match status" value="1"/>
</dbReference>
<evidence type="ECO:0000313" key="1">
    <source>
        <dbReference type="EMBL" id="ACL71489.1"/>
    </source>
</evidence>
<dbReference type="OrthoDB" id="8812168at2"/>